<keyword evidence="23" id="KW-0460">Magnesium</keyword>
<dbReference type="GO" id="GO:0019838">
    <property type="term" value="F:growth factor binding"/>
    <property type="evidence" value="ECO:0007669"/>
    <property type="project" value="TreeGrafter"/>
</dbReference>
<evidence type="ECO:0000256" key="18">
    <source>
        <dbReference type="ARBA" id="ARBA00023180"/>
    </source>
</evidence>
<evidence type="ECO:0000256" key="7">
    <source>
        <dbReference type="ARBA" id="ARBA00022692"/>
    </source>
</evidence>
<dbReference type="PIRSF" id="PIRSF000615">
    <property type="entry name" value="TyrPK_CSF1-R"/>
    <property type="match status" value="1"/>
</dbReference>
<dbReference type="InterPro" id="IPR001245">
    <property type="entry name" value="Ser-Thr/Tyr_kinase_cat_dom"/>
</dbReference>
<dbReference type="InterPro" id="IPR000719">
    <property type="entry name" value="Prot_kinase_dom"/>
</dbReference>
<dbReference type="Pfam" id="PF17988">
    <property type="entry name" value="VEGFR-2_TMD"/>
    <property type="match status" value="1"/>
</dbReference>
<dbReference type="InterPro" id="IPR007110">
    <property type="entry name" value="Ig-like_dom"/>
</dbReference>
<feature type="active site" description="Proton acceptor" evidence="21">
    <location>
        <position position="764"/>
    </location>
</feature>
<dbReference type="SMART" id="SM00219">
    <property type="entry name" value="TyrKc"/>
    <property type="match status" value="1"/>
</dbReference>
<dbReference type="InterPro" id="IPR041348">
    <property type="entry name" value="VEGFR-2_TMD"/>
</dbReference>
<keyword evidence="7 25" id="KW-0812">Transmembrane</keyword>
<evidence type="ECO:0000256" key="21">
    <source>
        <dbReference type="PIRSR" id="PIRSR000615-1"/>
    </source>
</evidence>
<dbReference type="FunFam" id="2.60.40.10:FF:000143">
    <property type="entry name" value="Vascular endothelial growth factor receptor 3"/>
    <property type="match status" value="1"/>
</dbReference>
<dbReference type="InterPro" id="IPR013098">
    <property type="entry name" value="Ig_I-set"/>
</dbReference>
<dbReference type="PANTHER" id="PTHR24416:SF552">
    <property type="entry name" value="RECEPTOR PROTEIN-TYROSINE KINASE"/>
    <property type="match status" value="1"/>
</dbReference>
<dbReference type="GO" id="GO:0043235">
    <property type="term" value="C:receptor complex"/>
    <property type="evidence" value="ECO:0007669"/>
    <property type="project" value="TreeGrafter"/>
</dbReference>
<evidence type="ECO:0000256" key="23">
    <source>
        <dbReference type="PIRSR" id="PIRSR000615-3"/>
    </source>
</evidence>
<gene>
    <name evidence="28" type="ORF">PAL_GLEAN10001885</name>
</gene>
<dbReference type="PROSITE" id="PS50835">
    <property type="entry name" value="IG_LIKE"/>
    <property type="match status" value="3"/>
</dbReference>
<keyword evidence="18" id="KW-0325">Glycoprotein</keyword>
<comment type="similarity">
    <text evidence="25">Belongs to the protein kinase superfamily. Tyr protein kinase family. CSF-1/PDGF receptor subfamily.</text>
</comment>
<dbReference type="eggNOG" id="KOG0200">
    <property type="taxonomic scope" value="Eukaryota"/>
</dbReference>
<dbReference type="Pfam" id="PF07679">
    <property type="entry name" value="I-set"/>
    <property type="match status" value="1"/>
</dbReference>
<dbReference type="Gene3D" id="2.60.40.10">
    <property type="entry name" value="Immunoglobulins"/>
    <property type="match status" value="5"/>
</dbReference>
<keyword evidence="3" id="KW-1003">Cell membrane</keyword>
<feature type="domain" description="Ig-like" evidence="27">
    <location>
        <begin position="403"/>
        <end position="487"/>
    </location>
</feature>
<evidence type="ECO:0000256" key="1">
    <source>
        <dbReference type="ARBA" id="ARBA00004251"/>
    </source>
</evidence>
<keyword evidence="13" id="KW-1133">Transmembrane helix</keyword>
<dbReference type="InterPro" id="IPR011009">
    <property type="entry name" value="Kinase-like_dom_sf"/>
</dbReference>
<dbReference type="GO" id="GO:0046872">
    <property type="term" value="F:metal ion binding"/>
    <property type="evidence" value="ECO:0007669"/>
    <property type="project" value="UniProtKB-KW"/>
</dbReference>
<dbReference type="InterPro" id="IPR017441">
    <property type="entry name" value="Protein_kinase_ATP_BS"/>
</dbReference>
<dbReference type="GO" id="GO:0045766">
    <property type="term" value="P:positive regulation of angiogenesis"/>
    <property type="evidence" value="ECO:0007669"/>
    <property type="project" value="TreeGrafter"/>
</dbReference>
<comment type="subcellular location">
    <subcellularLocation>
        <location evidence="1">Cell membrane</location>
        <topology evidence="1">Single-pass type I membrane protein</topology>
    </subcellularLocation>
    <subcellularLocation>
        <location evidence="25">Membrane</location>
        <topology evidence="25">Single-pass type I membrane protein</topology>
    </subcellularLocation>
</comment>
<dbReference type="Pfam" id="PF22971">
    <property type="entry name" value="Ig_VEGFR-1-like_5th"/>
    <property type="match status" value="1"/>
</dbReference>
<reference evidence="29" key="1">
    <citation type="journal article" date="2013" name="Science">
        <title>Comparative analysis of bat genomes provides insight into the evolution of flight and immunity.</title>
        <authorList>
            <person name="Zhang G."/>
            <person name="Cowled C."/>
            <person name="Shi Z."/>
            <person name="Huang Z."/>
            <person name="Bishop-Lilly K.A."/>
            <person name="Fang X."/>
            <person name="Wynne J.W."/>
            <person name="Xiong Z."/>
            <person name="Baker M.L."/>
            <person name="Zhao W."/>
            <person name="Tachedjian M."/>
            <person name="Zhu Y."/>
            <person name="Zhou P."/>
            <person name="Jiang X."/>
            <person name="Ng J."/>
            <person name="Yang L."/>
            <person name="Wu L."/>
            <person name="Xiao J."/>
            <person name="Feng Y."/>
            <person name="Chen Y."/>
            <person name="Sun X."/>
            <person name="Zhang Y."/>
            <person name="Marsh G.A."/>
            <person name="Crameri G."/>
            <person name="Broder C.C."/>
            <person name="Frey K.G."/>
            <person name="Wang L.F."/>
            <person name="Wang J."/>
        </authorList>
    </citation>
    <scope>NUCLEOTIDE SEQUENCE [LARGE SCALE GENOMIC DNA]</scope>
</reference>
<feature type="domain" description="Ig-like" evidence="27">
    <location>
        <begin position="176"/>
        <end position="296"/>
    </location>
</feature>
<feature type="domain" description="Protein kinase" evidence="26">
    <location>
        <begin position="568"/>
        <end position="900"/>
    </location>
</feature>
<dbReference type="PRINTS" id="PR00109">
    <property type="entry name" value="TYRKINASE"/>
</dbReference>
<dbReference type="InterPro" id="IPR020635">
    <property type="entry name" value="Tyr_kinase_cat_dom"/>
</dbReference>
<proteinExistence type="inferred from homology"/>
<dbReference type="EMBL" id="KB030355">
    <property type="protein sequence ID" value="ELK18056.1"/>
    <property type="molecule type" value="Genomic_DNA"/>
</dbReference>
<evidence type="ECO:0000256" key="17">
    <source>
        <dbReference type="ARBA" id="ARBA00023170"/>
    </source>
</evidence>
<dbReference type="InterPro" id="IPR001824">
    <property type="entry name" value="Tyr_kinase_rcpt_3_CS"/>
</dbReference>
<feature type="domain" description="Ig-like" evidence="27">
    <location>
        <begin position="303"/>
        <end position="379"/>
    </location>
</feature>
<evidence type="ECO:0000256" key="2">
    <source>
        <dbReference type="ARBA" id="ARBA00011902"/>
    </source>
</evidence>
<evidence type="ECO:0000256" key="15">
    <source>
        <dbReference type="ARBA" id="ARBA00023137"/>
    </source>
</evidence>
<dbReference type="PANTHER" id="PTHR24416">
    <property type="entry name" value="TYROSINE-PROTEIN KINASE RECEPTOR"/>
    <property type="match status" value="1"/>
</dbReference>
<dbReference type="InterPro" id="IPR050122">
    <property type="entry name" value="RTK"/>
</dbReference>
<feature type="binding site" evidence="22">
    <location>
        <begin position="575"/>
        <end position="582"/>
    </location>
    <ligand>
        <name>ATP</name>
        <dbReference type="ChEBI" id="CHEBI:30616"/>
    </ligand>
</feature>
<evidence type="ECO:0000256" key="25">
    <source>
        <dbReference type="RuleBase" id="RU000311"/>
    </source>
</evidence>
<dbReference type="GO" id="GO:0030335">
    <property type="term" value="P:positive regulation of cell migration"/>
    <property type="evidence" value="ECO:0007669"/>
    <property type="project" value="TreeGrafter"/>
</dbReference>
<dbReference type="GO" id="GO:0045446">
    <property type="term" value="P:endothelial cell differentiation"/>
    <property type="evidence" value="ECO:0007669"/>
    <property type="project" value="TreeGrafter"/>
</dbReference>
<dbReference type="GO" id="GO:0005886">
    <property type="term" value="C:plasma membrane"/>
    <property type="evidence" value="ECO:0007669"/>
    <property type="project" value="UniProtKB-SubCell"/>
</dbReference>
<feature type="binding site" evidence="22 24">
    <location>
        <position position="602"/>
    </location>
    <ligand>
        <name>ATP</name>
        <dbReference type="ChEBI" id="CHEBI:30616"/>
    </ligand>
</feature>
<evidence type="ECO:0000256" key="9">
    <source>
        <dbReference type="ARBA" id="ARBA00022737"/>
    </source>
</evidence>
<evidence type="ECO:0000256" key="5">
    <source>
        <dbReference type="ARBA" id="ARBA00022657"/>
    </source>
</evidence>
<evidence type="ECO:0000256" key="3">
    <source>
        <dbReference type="ARBA" id="ARBA00022475"/>
    </source>
</evidence>
<keyword evidence="29" id="KW-1185">Reference proteome</keyword>
<keyword evidence="19 25" id="KW-0393">Immunoglobulin domain</keyword>
<dbReference type="InterPro" id="IPR003599">
    <property type="entry name" value="Ig_sub"/>
</dbReference>
<evidence type="ECO:0000313" key="28">
    <source>
        <dbReference type="EMBL" id="ELK18056.1"/>
    </source>
</evidence>
<comment type="catalytic activity">
    <reaction evidence="20">
        <text>L-tyrosyl-[protein] + ATP = O-phospho-L-tyrosyl-[protein] + ADP + H(+)</text>
        <dbReference type="Rhea" id="RHEA:10596"/>
        <dbReference type="Rhea" id="RHEA-COMP:10136"/>
        <dbReference type="Rhea" id="RHEA-COMP:20101"/>
        <dbReference type="ChEBI" id="CHEBI:15378"/>
        <dbReference type="ChEBI" id="CHEBI:30616"/>
        <dbReference type="ChEBI" id="CHEBI:46858"/>
        <dbReference type="ChEBI" id="CHEBI:61978"/>
        <dbReference type="ChEBI" id="CHEBI:456216"/>
        <dbReference type="EC" id="2.7.10.1"/>
    </reaction>
</comment>
<keyword evidence="8" id="KW-0732">Signal</keyword>
<feature type="binding site" evidence="23">
    <location>
        <position position="782"/>
    </location>
    <ligand>
        <name>Mg(2+)</name>
        <dbReference type="ChEBI" id="CHEBI:18420"/>
    </ligand>
</feature>
<protein>
    <recommendedName>
        <fullName evidence="2">receptor protein-tyrosine kinase</fullName>
        <ecNumber evidence="2">2.7.10.1</ecNumber>
    </recommendedName>
</protein>
<accession>L5L458</accession>
<dbReference type="Pfam" id="PF13927">
    <property type="entry name" value="Ig_3"/>
    <property type="match status" value="1"/>
</dbReference>
<dbReference type="InterPro" id="IPR055229">
    <property type="entry name" value="VEGFR1-3_5th"/>
</dbReference>
<evidence type="ECO:0000256" key="6">
    <source>
        <dbReference type="ARBA" id="ARBA00022679"/>
    </source>
</evidence>
<evidence type="ECO:0000256" key="12">
    <source>
        <dbReference type="ARBA" id="ARBA00022840"/>
    </source>
</evidence>
<dbReference type="GO" id="GO:0005524">
    <property type="term" value="F:ATP binding"/>
    <property type="evidence" value="ECO:0007669"/>
    <property type="project" value="UniProtKB-UniRule"/>
</dbReference>
<organism evidence="28 29">
    <name type="scientific">Pteropus alecto</name>
    <name type="common">Black flying fox</name>
    <dbReference type="NCBI Taxonomy" id="9402"/>
    <lineage>
        <taxon>Eukaryota</taxon>
        <taxon>Metazoa</taxon>
        <taxon>Chordata</taxon>
        <taxon>Craniata</taxon>
        <taxon>Vertebrata</taxon>
        <taxon>Euteleostomi</taxon>
        <taxon>Mammalia</taxon>
        <taxon>Eutheria</taxon>
        <taxon>Laurasiatheria</taxon>
        <taxon>Chiroptera</taxon>
        <taxon>Yinpterochiroptera</taxon>
        <taxon>Pteropodoidea</taxon>
        <taxon>Pteropodidae</taxon>
        <taxon>Pteropodinae</taxon>
        <taxon>Pteropus</taxon>
    </lineage>
</organism>
<evidence type="ECO:0000256" key="8">
    <source>
        <dbReference type="ARBA" id="ARBA00022729"/>
    </source>
</evidence>
<evidence type="ECO:0000256" key="4">
    <source>
        <dbReference type="ARBA" id="ARBA00022553"/>
    </source>
</evidence>
<dbReference type="PROSITE" id="PS00240">
    <property type="entry name" value="RECEPTOR_TYR_KIN_III"/>
    <property type="match status" value="1"/>
</dbReference>
<evidence type="ECO:0000256" key="22">
    <source>
        <dbReference type="PIRSR" id="PIRSR000615-2"/>
    </source>
</evidence>
<sequence length="1013" mass="114527">MLEHHCSDNPLVICNQLTIFHTEAGDTGYFTCSYKDVADIKDPNGKASVYVYVKDDNQIFAQTYNDKPLVIAVFTGTQEVVVPCRVTSPDFNVKLQLRKCQHFPNAFCQYSCEIERFKDGKLLPINHTFRPDPLKYKLTILEVNVKHAGNYTFALSNTKHGLYKNLTIQLIVNEKPKIYEKETDLKNIQPVLLGSENILRCTASGLPVPSFMWAWEPCGQKDELCMERGKRIQLSNETLKSDLPIDNRILSIEEMVVTNGKKTKTLSTLTILTSSISGIYYCIAVNKVGIDERSIQFYVSDVAGFMEAESLISVMEGYDARLKCKAAKYIYNQLAWFNPLGEKFPVTDTESFKNNYSISLTLVIKNVTRKDKGQYKCKAWTQRNITQMIQHNTQLLIRERVAPFIIENLTNIEVNSSGKILLDCKVSGTPWPEIHWFKNGIPVLPASGIFFENNTLIIERAKKEDEGLYLCKATNELGEVSTTALITVGVSEEKSNIEVIILVCTGLAATLFWLLLTLIIRKLQKASVSNIKTGYLSIIMDPEMMPVDQQCDRLPYDDLRWEFPRDRLQLGKILGHGAFGKVVEACAFGIDRASTCKTVAVKMLKGNIYIPLEAIEEQLQGCMGSSRKLDCKRYEVEVVKGDCATSSEFKALMSELKILIHIGHHLNVVNLLGACTKPGVKHRLESMASTGSSTSSGFIEDKSYIESDEEEESNRYLLGATTTHRVDLNNLYKHSLTLEDLICYSFQVAKGMEFLTSRKCIHRDLAARNILLADNNIVKICDFGLARDIYKDPDYVWKGDARLPLKWMAPEAIFDKVYTTQSDVWSFGVLLWEIFSLGASPYPGVQIDEDFCRQLKEGKRMKFPEYSTPEIYQTMLECWHSVSTLRPNFSELVRRLGDLLQASVQQDGKDYIPLNGTGGTPTFMALDPVQEIISNNITMESSIEPQKYPRTELFDERKVSKEIEEAVLEDNEGDYATVLNWDEIKSQKRLEIHSWPHGIMALGSSGYGCTFSP</sequence>
<keyword evidence="5" id="KW-0037">Angiogenesis</keyword>
<dbReference type="Gene3D" id="1.10.510.10">
    <property type="entry name" value="Transferase(Phosphotransferase) domain 1"/>
    <property type="match status" value="1"/>
</dbReference>
<evidence type="ECO:0000256" key="24">
    <source>
        <dbReference type="PROSITE-ProRule" id="PRU10141"/>
    </source>
</evidence>
<dbReference type="AlphaFoldDB" id="L5L458"/>
<feature type="binding site" evidence="23">
    <location>
        <position position="769"/>
    </location>
    <ligand>
        <name>Mg(2+)</name>
        <dbReference type="ChEBI" id="CHEBI:18420"/>
    </ligand>
</feature>
<dbReference type="GO" id="GO:0043408">
    <property type="term" value="P:regulation of MAPK cascade"/>
    <property type="evidence" value="ECO:0007669"/>
    <property type="project" value="TreeGrafter"/>
</dbReference>
<evidence type="ECO:0000256" key="11">
    <source>
        <dbReference type="ARBA" id="ARBA00022777"/>
    </source>
</evidence>
<evidence type="ECO:0000313" key="29">
    <source>
        <dbReference type="Proteomes" id="UP000010552"/>
    </source>
</evidence>
<keyword evidence="15" id="KW-0829">Tyrosine-protein kinase</keyword>
<dbReference type="PROSITE" id="PS00109">
    <property type="entry name" value="PROTEIN_KINASE_TYR"/>
    <property type="match status" value="1"/>
</dbReference>
<dbReference type="SMART" id="SM00220">
    <property type="entry name" value="S_TKc"/>
    <property type="match status" value="1"/>
</dbReference>
<evidence type="ECO:0000256" key="20">
    <source>
        <dbReference type="ARBA" id="ARBA00051243"/>
    </source>
</evidence>
<evidence type="ECO:0000256" key="14">
    <source>
        <dbReference type="ARBA" id="ARBA00023136"/>
    </source>
</evidence>
<dbReference type="GO" id="GO:0001525">
    <property type="term" value="P:angiogenesis"/>
    <property type="evidence" value="ECO:0007669"/>
    <property type="project" value="UniProtKB-KW"/>
</dbReference>
<feature type="binding site" evidence="22">
    <location>
        <position position="768"/>
    </location>
    <ligand>
        <name>ATP</name>
        <dbReference type="ChEBI" id="CHEBI:30616"/>
    </ligand>
</feature>
<keyword evidence="12 22" id="KW-0067">ATP-binding</keyword>
<evidence type="ECO:0000259" key="27">
    <source>
        <dbReference type="PROSITE" id="PS50835"/>
    </source>
</evidence>
<dbReference type="SUPFAM" id="SSF56112">
    <property type="entry name" value="Protein kinase-like (PK-like)"/>
    <property type="match status" value="1"/>
</dbReference>
<keyword evidence="6" id="KW-0808">Transferase</keyword>
<dbReference type="SMART" id="SM00409">
    <property type="entry name" value="IG"/>
    <property type="match status" value="4"/>
</dbReference>
<dbReference type="FunFam" id="1.10.510.10:FF:000077">
    <property type="entry name" value="Vascular endothelial growth factor receptor 2"/>
    <property type="match status" value="1"/>
</dbReference>
<dbReference type="Gene3D" id="3.30.200.20">
    <property type="entry name" value="Phosphorylase Kinase, domain 1"/>
    <property type="match status" value="2"/>
</dbReference>
<keyword evidence="4" id="KW-0597">Phosphoprotein</keyword>
<dbReference type="InterPro" id="IPR003598">
    <property type="entry name" value="Ig_sub2"/>
</dbReference>
<keyword evidence="17 25" id="KW-0675">Receptor</keyword>
<dbReference type="SMART" id="SM00408">
    <property type="entry name" value="IGc2"/>
    <property type="match status" value="3"/>
</dbReference>
<keyword evidence="11" id="KW-0418">Kinase</keyword>
<evidence type="ECO:0000259" key="26">
    <source>
        <dbReference type="PROSITE" id="PS50011"/>
    </source>
</evidence>
<dbReference type="Pfam" id="PF07714">
    <property type="entry name" value="PK_Tyr_Ser-Thr"/>
    <property type="match status" value="1"/>
</dbReference>
<evidence type="ECO:0000256" key="10">
    <source>
        <dbReference type="ARBA" id="ARBA00022741"/>
    </source>
</evidence>
<dbReference type="InterPro" id="IPR036179">
    <property type="entry name" value="Ig-like_dom_sf"/>
</dbReference>
<dbReference type="PROSITE" id="PS50011">
    <property type="entry name" value="PROTEIN_KINASE_DOM"/>
    <property type="match status" value="1"/>
</dbReference>
<keyword evidence="14" id="KW-0472">Membrane</keyword>
<evidence type="ECO:0000256" key="19">
    <source>
        <dbReference type="ARBA" id="ARBA00023319"/>
    </source>
</evidence>
<keyword evidence="23" id="KW-0479">Metal-binding</keyword>
<evidence type="ECO:0000256" key="16">
    <source>
        <dbReference type="ARBA" id="ARBA00023157"/>
    </source>
</evidence>
<dbReference type="Proteomes" id="UP000010552">
    <property type="component" value="Unassembled WGS sequence"/>
</dbReference>
<keyword evidence="10 22" id="KW-0547">Nucleotide-binding</keyword>
<dbReference type="PROSITE" id="PS00107">
    <property type="entry name" value="PROTEIN_KINASE_ATP"/>
    <property type="match status" value="1"/>
</dbReference>
<name>L5L458_PTEAL</name>
<keyword evidence="16" id="KW-1015">Disulfide bond</keyword>
<keyword evidence="9" id="KW-0677">Repeat</keyword>
<evidence type="ECO:0000256" key="13">
    <source>
        <dbReference type="ARBA" id="ARBA00022989"/>
    </source>
</evidence>
<dbReference type="GO" id="GO:0016477">
    <property type="term" value="P:cell migration"/>
    <property type="evidence" value="ECO:0007669"/>
    <property type="project" value="TreeGrafter"/>
</dbReference>
<dbReference type="SUPFAM" id="SSF48726">
    <property type="entry name" value="Immunoglobulin"/>
    <property type="match status" value="4"/>
</dbReference>
<dbReference type="STRING" id="9402.L5L458"/>
<dbReference type="InterPro" id="IPR013783">
    <property type="entry name" value="Ig-like_fold"/>
</dbReference>
<dbReference type="InParanoid" id="L5L458"/>
<dbReference type="InterPro" id="IPR008266">
    <property type="entry name" value="Tyr_kinase_AS"/>
</dbReference>
<dbReference type="GO" id="GO:0005021">
    <property type="term" value="F:vascular endothelial growth factor receptor activity"/>
    <property type="evidence" value="ECO:0007669"/>
    <property type="project" value="TreeGrafter"/>
</dbReference>
<dbReference type="EC" id="2.7.10.1" evidence="2"/>